<gene>
    <name evidence="1" type="ORF">CUJ84_pRLN3000554</name>
</gene>
<evidence type="ECO:0000313" key="1">
    <source>
        <dbReference type="EMBL" id="AUW47662.1"/>
    </source>
</evidence>
<evidence type="ECO:0000313" key="2">
    <source>
        <dbReference type="Proteomes" id="UP000238523"/>
    </source>
</evidence>
<organism evidence="1 2">
    <name type="scientific">Rhizobium leguminosarum</name>
    <dbReference type="NCBI Taxonomy" id="384"/>
    <lineage>
        <taxon>Bacteria</taxon>
        <taxon>Pseudomonadati</taxon>
        <taxon>Pseudomonadota</taxon>
        <taxon>Alphaproteobacteria</taxon>
        <taxon>Hyphomicrobiales</taxon>
        <taxon>Rhizobiaceae</taxon>
        <taxon>Rhizobium/Agrobacterium group</taxon>
        <taxon>Rhizobium</taxon>
    </lineage>
</organism>
<reference evidence="1 2" key="1">
    <citation type="submission" date="2017-11" db="EMBL/GenBank/DDBJ databases">
        <title>Complete genome of Rhizobium leguminosarum Norway, an ineffective micro-symbiont.</title>
        <authorList>
            <person name="Hoffrichter A."/>
            <person name="Liang J."/>
            <person name="Brachmann A."/>
            <person name="Marin M."/>
        </authorList>
    </citation>
    <scope>NUCLEOTIDE SEQUENCE [LARGE SCALE GENOMIC DNA]</scope>
    <source>
        <strain evidence="1 2">Norway</strain>
        <plasmid evidence="2">prln3</plasmid>
    </source>
</reference>
<proteinExistence type="predicted"/>
<dbReference type="InterPro" id="IPR046348">
    <property type="entry name" value="SIS_dom_sf"/>
</dbReference>
<name>A0A2K9ZHD6_RHILE</name>
<dbReference type="Proteomes" id="UP000238523">
    <property type="component" value="Plasmid pRLN3"/>
</dbReference>
<sequence>MQATVQTNMRREIDEIPEAAARLLDRLAKDFAATGAALRAEDSTFVVTAACGLSDHAAMSLKYSIELSAKLPSLRFGCHSLQSTVSSPTWSQAPFPKAATRAIAAWIALTNTLPACGTHQRHEHAEYKGRLVPEDDADLVVLTPEFELKSSWTGRPKGFETSDHGDLGSNLHRFSNLMVDVFRSETCWL</sequence>
<accession>A0A2K9ZHD6</accession>
<protein>
    <submittedName>
        <fullName evidence="1">Uncharacterized protein</fullName>
    </submittedName>
</protein>
<dbReference type="SUPFAM" id="SSF53697">
    <property type="entry name" value="SIS domain"/>
    <property type="match status" value="1"/>
</dbReference>
<geneLocation type="plasmid" evidence="2">
    <name>prln3</name>
</geneLocation>
<dbReference type="Gene3D" id="3.40.50.10490">
    <property type="entry name" value="Glucose-6-phosphate isomerase like protein, domain 1"/>
    <property type="match status" value="1"/>
</dbReference>
<dbReference type="EMBL" id="CP025015">
    <property type="protein sequence ID" value="AUW47662.1"/>
    <property type="molecule type" value="Genomic_DNA"/>
</dbReference>
<dbReference type="GO" id="GO:1901135">
    <property type="term" value="P:carbohydrate derivative metabolic process"/>
    <property type="evidence" value="ECO:0007669"/>
    <property type="project" value="InterPro"/>
</dbReference>
<dbReference type="GO" id="GO:0097367">
    <property type="term" value="F:carbohydrate derivative binding"/>
    <property type="evidence" value="ECO:0007669"/>
    <property type="project" value="InterPro"/>
</dbReference>
<dbReference type="AlphaFoldDB" id="A0A2K9ZHD6"/>
<keyword evidence="1" id="KW-0614">Plasmid</keyword>